<dbReference type="RefSeq" id="WP_169144709.1">
    <property type="nucleotide sequence ID" value="NZ_JABBGA010000003.1"/>
</dbReference>
<evidence type="ECO:0008006" key="4">
    <source>
        <dbReference type="Google" id="ProtNLM"/>
    </source>
</evidence>
<accession>A0A848G1V4</accession>
<dbReference type="CDD" id="cd05483">
    <property type="entry name" value="retropepsin_like_bacteria"/>
    <property type="match status" value="1"/>
</dbReference>
<dbReference type="SUPFAM" id="SSF50630">
    <property type="entry name" value="Acid proteases"/>
    <property type="match status" value="1"/>
</dbReference>
<gene>
    <name evidence="2" type="ORF">HHL15_04870</name>
</gene>
<protein>
    <recommendedName>
        <fullName evidence="4">TIGR02281 family clan AA aspartic protease</fullName>
    </recommendedName>
</protein>
<dbReference type="EMBL" id="JABBGA010000003">
    <property type="protein sequence ID" value="NML25060.1"/>
    <property type="molecule type" value="Genomic_DNA"/>
</dbReference>
<keyword evidence="1" id="KW-0812">Transmembrane</keyword>
<dbReference type="InterPro" id="IPR034122">
    <property type="entry name" value="Retropepsin-like_bacterial"/>
</dbReference>
<dbReference type="InterPro" id="IPR001969">
    <property type="entry name" value="Aspartic_peptidase_AS"/>
</dbReference>
<keyword evidence="1" id="KW-0472">Membrane</keyword>
<comment type="caution">
    <text evidence="2">The sequence shown here is derived from an EMBL/GenBank/DDBJ whole genome shotgun (WGS) entry which is preliminary data.</text>
</comment>
<dbReference type="InterPro" id="IPR021109">
    <property type="entry name" value="Peptidase_aspartic_dom_sf"/>
</dbReference>
<dbReference type="AlphaFoldDB" id="A0A848G1V4"/>
<feature type="transmembrane region" description="Helical" evidence="1">
    <location>
        <begin position="48"/>
        <end position="71"/>
    </location>
</feature>
<dbReference type="PROSITE" id="PS00141">
    <property type="entry name" value="ASP_PROTEASE"/>
    <property type="match status" value="1"/>
</dbReference>
<dbReference type="Pfam" id="PF13975">
    <property type="entry name" value="gag-asp_proteas"/>
    <property type="match status" value="1"/>
</dbReference>
<evidence type="ECO:0000313" key="3">
    <source>
        <dbReference type="Proteomes" id="UP000580043"/>
    </source>
</evidence>
<dbReference type="GO" id="GO:0006508">
    <property type="term" value="P:proteolysis"/>
    <property type="evidence" value="ECO:0007669"/>
    <property type="project" value="InterPro"/>
</dbReference>
<dbReference type="GO" id="GO:0004190">
    <property type="term" value="F:aspartic-type endopeptidase activity"/>
    <property type="evidence" value="ECO:0007669"/>
    <property type="project" value="InterPro"/>
</dbReference>
<keyword evidence="1" id="KW-1133">Transmembrane helix</keyword>
<sequence>MDDHDPHAKRPFALDEAEKERRLAAVKARLTIDTPPPPRNAGRSAGGWFLPALFWTALIVLGTVATSHWLGGRGDTTPSVRADGSLSLRLGPGGRYEVAGSVAGQPTRFIVDTGASLTSIPKALGDRIGIRECPAIGFDLSRADEPGCCRRETFHTANGSTEGCVARVPLLRFGPFEVQHAQVAVMPAIGDRALLGMNVLKHFSLLHAGAELSIRPTQRP</sequence>
<dbReference type="Proteomes" id="UP000580043">
    <property type="component" value="Unassembled WGS sequence"/>
</dbReference>
<name>A0A848G1V4_9RHOO</name>
<evidence type="ECO:0000256" key="1">
    <source>
        <dbReference type="SAM" id="Phobius"/>
    </source>
</evidence>
<organism evidence="2 3">
    <name type="scientific">Zoogloea dura</name>
    <dbReference type="NCBI Taxonomy" id="2728840"/>
    <lineage>
        <taxon>Bacteria</taxon>
        <taxon>Pseudomonadati</taxon>
        <taxon>Pseudomonadota</taxon>
        <taxon>Betaproteobacteria</taxon>
        <taxon>Rhodocyclales</taxon>
        <taxon>Zoogloeaceae</taxon>
        <taxon>Zoogloea</taxon>
    </lineage>
</organism>
<proteinExistence type="predicted"/>
<reference evidence="2 3" key="1">
    <citation type="submission" date="2020-04" db="EMBL/GenBank/DDBJ databases">
        <title>Zoogloea sp. G-4-1-14 isolated from soil.</title>
        <authorList>
            <person name="Dahal R.H."/>
        </authorList>
    </citation>
    <scope>NUCLEOTIDE SEQUENCE [LARGE SCALE GENOMIC DNA]</scope>
    <source>
        <strain evidence="2 3">G-4-1-14</strain>
    </source>
</reference>
<dbReference type="Gene3D" id="2.40.70.10">
    <property type="entry name" value="Acid Proteases"/>
    <property type="match status" value="1"/>
</dbReference>
<evidence type="ECO:0000313" key="2">
    <source>
        <dbReference type="EMBL" id="NML25060.1"/>
    </source>
</evidence>
<keyword evidence="3" id="KW-1185">Reference proteome</keyword>